<dbReference type="InterPro" id="IPR001387">
    <property type="entry name" value="Cro/C1-type_HTH"/>
</dbReference>
<dbReference type="Gene3D" id="1.10.260.40">
    <property type="entry name" value="lambda repressor-like DNA-binding domains"/>
    <property type="match status" value="1"/>
</dbReference>
<dbReference type="AlphaFoldDB" id="A0A2P8CY82"/>
<sequence>MSRAASVSQRIVARVMRDARTRAGKTAADASARAGFAQGTLSKYERSENPFPVSVVYRLADYYGLTPEDRDKLCDLAGQKALGWWHVYREIPDWFASYVAFEAEAEQLQSCENTTIPGLLQTADYARALLSADVDAGTPEQIENQVEVRIQRQERLVGENPVHLSAVFDEVALHRQAGEPDVMRHQLESLLEQSQLSNVDLRVLPFDAGVHTASENSFMIMKFPNVIAGVDFVDVVYVEYKLGSLYLEDEAETSGFSRVFERLQEVALDPEQSVKLIQRIMDERYA</sequence>
<feature type="domain" description="HTH cro/C1-type" evidence="1">
    <location>
        <begin position="16"/>
        <end position="70"/>
    </location>
</feature>
<comment type="caution">
    <text evidence="2">The sequence shown here is derived from an EMBL/GenBank/DDBJ whole genome shotgun (WGS) entry which is preliminary data.</text>
</comment>
<dbReference type="InterPro" id="IPR010982">
    <property type="entry name" value="Lambda_DNA-bd_dom_sf"/>
</dbReference>
<dbReference type="PROSITE" id="PS50943">
    <property type="entry name" value="HTH_CROC1"/>
    <property type="match status" value="1"/>
</dbReference>
<dbReference type="SMART" id="SM00530">
    <property type="entry name" value="HTH_XRE"/>
    <property type="match status" value="1"/>
</dbReference>
<dbReference type="InterPro" id="IPR043917">
    <property type="entry name" value="DUF5753"/>
</dbReference>
<name>A0A2P8CY82_9ACTN</name>
<keyword evidence="3" id="KW-1185">Reference proteome</keyword>
<dbReference type="SUPFAM" id="SSF47413">
    <property type="entry name" value="lambda repressor-like DNA-binding domains"/>
    <property type="match status" value="1"/>
</dbReference>
<reference evidence="2 3" key="1">
    <citation type="submission" date="2018-03" db="EMBL/GenBank/DDBJ databases">
        <title>Genomic Encyclopedia of Archaeal and Bacterial Type Strains, Phase II (KMG-II): from individual species to whole genera.</title>
        <authorList>
            <person name="Goeker M."/>
        </authorList>
    </citation>
    <scope>NUCLEOTIDE SEQUENCE [LARGE SCALE GENOMIC DNA]</scope>
    <source>
        <strain evidence="2 3">DSM 45312</strain>
    </source>
</reference>
<dbReference type="Pfam" id="PF13560">
    <property type="entry name" value="HTH_31"/>
    <property type="match status" value="1"/>
</dbReference>
<dbReference type="GO" id="GO:0003677">
    <property type="term" value="F:DNA binding"/>
    <property type="evidence" value="ECO:0007669"/>
    <property type="project" value="InterPro"/>
</dbReference>
<evidence type="ECO:0000313" key="2">
    <source>
        <dbReference type="EMBL" id="PSK89923.1"/>
    </source>
</evidence>
<evidence type="ECO:0000313" key="3">
    <source>
        <dbReference type="Proteomes" id="UP000240542"/>
    </source>
</evidence>
<proteinExistence type="predicted"/>
<accession>A0A2P8CY82</accession>
<dbReference type="CDD" id="cd00093">
    <property type="entry name" value="HTH_XRE"/>
    <property type="match status" value="1"/>
</dbReference>
<dbReference type="Proteomes" id="UP000240542">
    <property type="component" value="Unassembled WGS sequence"/>
</dbReference>
<evidence type="ECO:0000259" key="1">
    <source>
        <dbReference type="PROSITE" id="PS50943"/>
    </source>
</evidence>
<organism evidence="2 3">
    <name type="scientific">Murinocardiopsis flavida</name>
    <dbReference type="NCBI Taxonomy" id="645275"/>
    <lineage>
        <taxon>Bacteria</taxon>
        <taxon>Bacillati</taxon>
        <taxon>Actinomycetota</taxon>
        <taxon>Actinomycetes</taxon>
        <taxon>Streptosporangiales</taxon>
        <taxon>Nocardiopsidaceae</taxon>
        <taxon>Murinocardiopsis</taxon>
    </lineage>
</organism>
<gene>
    <name evidence="2" type="ORF">CLV63_12427</name>
</gene>
<dbReference type="EMBL" id="PYGA01000024">
    <property type="protein sequence ID" value="PSK89923.1"/>
    <property type="molecule type" value="Genomic_DNA"/>
</dbReference>
<protein>
    <submittedName>
        <fullName evidence="2">Helix-turn-helix protein</fullName>
    </submittedName>
</protein>
<dbReference type="Pfam" id="PF19054">
    <property type="entry name" value="DUF5753"/>
    <property type="match status" value="1"/>
</dbReference>